<proteinExistence type="predicted"/>
<reference evidence="2" key="1">
    <citation type="submission" date="2023-03" db="EMBL/GenBank/DDBJ databases">
        <title>Chromosome-level genomes of two armyworms, Mythimna separata and Mythimna loreyi, provide insights into the biosynthesis and reception of sex pheromones.</title>
        <authorList>
            <person name="Zhao H."/>
        </authorList>
    </citation>
    <scope>NUCLEOTIDE SEQUENCE</scope>
    <source>
        <strain evidence="2">BeijingLab</strain>
        <tissue evidence="2">Pupa</tissue>
    </source>
</reference>
<dbReference type="Proteomes" id="UP001231518">
    <property type="component" value="Chromosome 6"/>
</dbReference>
<evidence type="ECO:0000256" key="1">
    <source>
        <dbReference type="SAM" id="MobiDB-lite"/>
    </source>
</evidence>
<accession>A0AAD7YY37</accession>
<feature type="region of interest" description="Disordered" evidence="1">
    <location>
        <begin position="1"/>
        <end position="26"/>
    </location>
</feature>
<evidence type="ECO:0000313" key="3">
    <source>
        <dbReference type="Proteomes" id="UP001231518"/>
    </source>
</evidence>
<keyword evidence="3" id="KW-1185">Reference proteome</keyword>
<organism evidence="2 3">
    <name type="scientific">Mythimna separata</name>
    <name type="common">Oriental armyworm</name>
    <name type="synonym">Pseudaletia separata</name>
    <dbReference type="NCBI Taxonomy" id="271217"/>
    <lineage>
        <taxon>Eukaryota</taxon>
        <taxon>Metazoa</taxon>
        <taxon>Ecdysozoa</taxon>
        <taxon>Arthropoda</taxon>
        <taxon>Hexapoda</taxon>
        <taxon>Insecta</taxon>
        <taxon>Pterygota</taxon>
        <taxon>Neoptera</taxon>
        <taxon>Endopterygota</taxon>
        <taxon>Lepidoptera</taxon>
        <taxon>Glossata</taxon>
        <taxon>Ditrysia</taxon>
        <taxon>Noctuoidea</taxon>
        <taxon>Noctuidae</taxon>
        <taxon>Noctuinae</taxon>
        <taxon>Hadenini</taxon>
        <taxon>Mythimna</taxon>
    </lineage>
</organism>
<dbReference type="EMBL" id="JARGEI010000004">
    <property type="protein sequence ID" value="KAJ8732969.1"/>
    <property type="molecule type" value="Genomic_DNA"/>
</dbReference>
<gene>
    <name evidence="2" type="ORF">PYW07_015568</name>
</gene>
<evidence type="ECO:0000313" key="2">
    <source>
        <dbReference type="EMBL" id="KAJ8732969.1"/>
    </source>
</evidence>
<protein>
    <submittedName>
        <fullName evidence="2">Uncharacterized protein</fullName>
    </submittedName>
</protein>
<sequence length="122" mass="13673">MSQSALGLGGERRYSVPSNPLMHDHRGMHSEDLHAWSIYRHSRGHHVAVGARPRRGAPVLRAVQPADARPPRHALRGPARLVHLQSALGLGGERRYSVPSNPLMHDHRGMHSEDLHAWSIYR</sequence>
<comment type="caution">
    <text evidence="2">The sequence shown here is derived from an EMBL/GenBank/DDBJ whole genome shotgun (WGS) entry which is preliminary data.</text>
</comment>
<dbReference type="AlphaFoldDB" id="A0AAD7YY37"/>
<name>A0AAD7YY37_MYTSE</name>